<evidence type="ECO:0000256" key="1">
    <source>
        <dbReference type="SAM" id="Phobius"/>
    </source>
</evidence>
<comment type="caution">
    <text evidence="2">The sequence shown here is derived from an EMBL/GenBank/DDBJ whole genome shotgun (WGS) entry which is preliminary data.</text>
</comment>
<evidence type="ECO:0000313" key="3">
    <source>
        <dbReference type="Proteomes" id="UP000554004"/>
    </source>
</evidence>
<keyword evidence="1" id="KW-0812">Transmembrane</keyword>
<dbReference type="GO" id="GO:0046872">
    <property type="term" value="F:metal ion binding"/>
    <property type="evidence" value="ECO:0007669"/>
    <property type="project" value="InterPro"/>
</dbReference>
<gene>
    <name evidence="2" type="ORF">GX618_00720</name>
</gene>
<dbReference type="EMBL" id="JAAZAL010000026">
    <property type="protein sequence ID" value="NLE30784.1"/>
    <property type="molecule type" value="Genomic_DNA"/>
</dbReference>
<organism evidence="2 3">
    <name type="scientific">Candidatus Dojkabacteria bacterium</name>
    <dbReference type="NCBI Taxonomy" id="2099670"/>
    <lineage>
        <taxon>Bacteria</taxon>
        <taxon>Candidatus Dojkabacteria</taxon>
    </lineage>
</organism>
<protein>
    <recommendedName>
        <fullName evidence="4">Fibronectin type-III domain-containing protein</fullName>
    </recommendedName>
</protein>
<keyword evidence="1" id="KW-1133">Transmembrane helix</keyword>
<feature type="transmembrane region" description="Helical" evidence="1">
    <location>
        <begin position="12"/>
        <end position="34"/>
    </location>
</feature>
<evidence type="ECO:0000313" key="2">
    <source>
        <dbReference type="EMBL" id="NLE30784.1"/>
    </source>
</evidence>
<keyword evidence="1" id="KW-0472">Membrane</keyword>
<accession>A0A847ETY8</accession>
<dbReference type="GO" id="GO:0003993">
    <property type="term" value="F:acid phosphatase activity"/>
    <property type="evidence" value="ECO:0007669"/>
    <property type="project" value="InterPro"/>
</dbReference>
<dbReference type="Proteomes" id="UP000554004">
    <property type="component" value="Unassembled WGS sequence"/>
</dbReference>
<dbReference type="InterPro" id="IPR003961">
    <property type="entry name" value="FN3_dom"/>
</dbReference>
<dbReference type="InterPro" id="IPR008963">
    <property type="entry name" value="Purple_acid_Pase-like_N"/>
</dbReference>
<name>A0A847ETY8_9BACT</name>
<reference evidence="2 3" key="1">
    <citation type="journal article" date="2020" name="Biotechnol. Biofuels">
        <title>New insights from the biogas microbiome by comprehensive genome-resolved metagenomics of nearly 1600 species originating from multiple anaerobic digesters.</title>
        <authorList>
            <person name="Campanaro S."/>
            <person name="Treu L."/>
            <person name="Rodriguez-R L.M."/>
            <person name="Kovalovszki A."/>
            <person name="Ziels R.M."/>
            <person name="Maus I."/>
            <person name="Zhu X."/>
            <person name="Kougias P.G."/>
            <person name="Basile A."/>
            <person name="Luo G."/>
            <person name="Schluter A."/>
            <person name="Konstantinidis K.T."/>
            <person name="Angelidaki I."/>
        </authorList>
    </citation>
    <scope>NUCLEOTIDE SEQUENCE [LARGE SCALE GENOMIC DNA]</scope>
    <source>
        <strain evidence="2">AS06rmzACSIP_421</strain>
    </source>
</reference>
<proteinExistence type="predicted"/>
<evidence type="ECO:0008006" key="4">
    <source>
        <dbReference type="Google" id="ProtNLM"/>
    </source>
</evidence>
<feature type="non-terminal residue" evidence="2">
    <location>
        <position position="260"/>
    </location>
</feature>
<dbReference type="CDD" id="cd00063">
    <property type="entry name" value="FN3"/>
    <property type="match status" value="1"/>
</dbReference>
<dbReference type="AlphaFoldDB" id="A0A847ETY8"/>
<sequence>MNKKSDKMYTQIVKLTRTALILFFLTILLFISFINHQEYKNSSPYDVVVSDIKANSVNISWKTLKNVPTYVKINKEKTHYGDGEPSIFHTVRIDNLEQLTEYQFKITDGHREWKKVILTESKSIRPIAKSEFYFITTKLQENIELPSLLEIESNSNELVYISLQNSLTGMNSKVKSIYTNEYGNALIDKNFFNLDWQEGNYSLNIVPAFATDGVVSESISVHASEINCNLNAPEQTIDGVTREEFANYATRWVDGRGKNY</sequence>
<dbReference type="SUPFAM" id="SSF49363">
    <property type="entry name" value="Purple acid phosphatase, N-terminal domain"/>
    <property type="match status" value="1"/>
</dbReference>